<feature type="compositionally biased region" description="Acidic residues" evidence="1">
    <location>
        <begin position="198"/>
        <end position="209"/>
    </location>
</feature>
<feature type="compositionally biased region" description="Basic and acidic residues" evidence="1">
    <location>
        <begin position="73"/>
        <end position="82"/>
    </location>
</feature>
<dbReference type="PATRIC" id="fig|1121362.3.peg.13"/>
<feature type="compositionally biased region" description="Polar residues" evidence="1">
    <location>
        <begin position="175"/>
        <end position="190"/>
    </location>
</feature>
<name>M1P2X9_9CORY</name>
<proteinExistence type="predicted"/>
<dbReference type="KEGG" id="chn:A605_00065"/>
<feature type="region of interest" description="Disordered" evidence="1">
    <location>
        <begin position="73"/>
        <end position="127"/>
    </location>
</feature>
<dbReference type="STRING" id="1121362.A605_00065"/>
<evidence type="ECO:0000256" key="1">
    <source>
        <dbReference type="SAM" id="MobiDB-lite"/>
    </source>
</evidence>
<feature type="region of interest" description="Disordered" evidence="1">
    <location>
        <begin position="159"/>
        <end position="309"/>
    </location>
</feature>
<keyword evidence="2" id="KW-0812">Transmembrane</keyword>
<keyword evidence="4" id="KW-1185">Reference proteome</keyword>
<evidence type="ECO:0000313" key="4">
    <source>
        <dbReference type="Proteomes" id="UP000011723"/>
    </source>
</evidence>
<keyword evidence="2" id="KW-1133">Transmembrane helix</keyword>
<sequence>MNPLTLKMALSAASSVWGRAKDHREQKAREAYETLAEAAGSVDLDHLKGRSAELLDESRREAGALTKAARARLEKARGDLSHPDTAQAEADKAKKAFRKTRKDLRKDASRRAKAAEKKAKKAQGKKRRNTMRNFGLLALVAALIAALYYWFTRRPEPGTTPPHVQDFSDEGAATEESTATLVYSTSTPEGQQAPAGDLAEEPAERDEELLSALDEQLETHRSENLTDIPEEDTMETPDNAENVATDADANPQKTADQAAEEIERDVTEEAEETKGSGETAELGDLQAQGEELEDEFDRKIGRNPDDNQT</sequence>
<feature type="compositionally biased region" description="Basic and acidic residues" evidence="1">
    <location>
        <begin position="264"/>
        <end position="275"/>
    </location>
</feature>
<protein>
    <submittedName>
        <fullName evidence="3">Uncharacterized protein</fullName>
    </submittedName>
</protein>
<dbReference type="Proteomes" id="UP000011723">
    <property type="component" value="Chromosome"/>
</dbReference>
<dbReference type="OrthoDB" id="4427650at2"/>
<feature type="transmembrane region" description="Helical" evidence="2">
    <location>
        <begin position="134"/>
        <end position="151"/>
    </location>
</feature>
<dbReference type="HOGENOM" id="CLU_078176_0_0_11"/>
<dbReference type="RefSeq" id="WP_015399455.1">
    <property type="nucleotide sequence ID" value="NC_020302.1"/>
</dbReference>
<feature type="compositionally biased region" description="Basic and acidic residues" evidence="1">
    <location>
        <begin position="296"/>
        <end position="309"/>
    </location>
</feature>
<dbReference type="EMBL" id="CP003697">
    <property type="protein sequence ID" value="AGF71031.1"/>
    <property type="molecule type" value="Genomic_DNA"/>
</dbReference>
<evidence type="ECO:0000256" key="2">
    <source>
        <dbReference type="SAM" id="Phobius"/>
    </source>
</evidence>
<evidence type="ECO:0000313" key="3">
    <source>
        <dbReference type="EMBL" id="AGF71031.1"/>
    </source>
</evidence>
<reference evidence="3 4" key="1">
    <citation type="journal article" date="2012" name="Stand. Genomic Sci.">
        <title>Genome sequence of the halotolerant bacterium Corynebacterium halotolerans type strain YIM 70093(T) (= DSM 44683(T)).</title>
        <authorList>
            <person name="Ruckert C."/>
            <person name="Albersmeier A."/>
            <person name="Al-Dilaimi A."/>
            <person name="Niehaus K."/>
            <person name="Szczepanowski R."/>
            <person name="Kalinowski J."/>
        </authorList>
    </citation>
    <scope>NUCLEOTIDE SEQUENCE [LARGE SCALE GENOMIC DNA]</scope>
    <source>
        <strain evidence="3">YIM 70093</strain>
    </source>
</reference>
<gene>
    <name evidence="3" type="ORF">A605_00065</name>
</gene>
<keyword evidence="2" id="KW-0472">Membrane</keyword>
<feature type="compositionally biased region" description="Basic residues" evidence="1">
    <location>
        <begin position="118"/>
        <end position="127"/>
    </location>
</feature>
<accession>M1P2X9</accession>
<dbReference type="AlphaFoldDB" id="M1P2X9"/>
<dbReference type="eggNOG" id="ENOG5031IUE">
    <property type="taxonomic scope" value="Bacteria"/>
</dbReference>
<feature type="compositionally biased region" description="Basic and acidic residues" evidence="1">
    <location>
        <begin position="104"/>
        <end position="117"/>
    </location>
</feature>
<organism evidence="3 4">
    <name type="scientific">Corynebacterium halotolerans YIM 70093 = DSM 44683</name>
    <dbReference type="NCBI Taxonomy" id="1121362"/>
    <lineage>
        <taxon>Bacteria</taxon>
        <taxon>Bacillati</taxon>
        <taxon>Actinomycetota</taxon>
        <taxon>Actinomycetes</taxon>
        <taxon>Mycobacteriales</taxon>
        <taxon>Corynebacteriaceae</taxon>
        <taxon>Corynebacterium</taxon>
    </lineage>
</organism>